<reference evidence="6" key="1">
    <citation type="journal article" date="2019" name="Int. J. Syst. Evol. Microbiol.">
        <title>The Global Catalogue of Microorganisms (GCM) 10K type strain sequencing project: providing services to taxonomists for standard genome sequencing and annotation.</title>
        <authorList>
            <consortium name="The Broad Institute Genomics Platform"/>
            <consortium name="The Broad Institute Genome Sequencing Center for Infectious Disease"/>
            <person name="Wu L."/>
            <person name="Ma J."/>
        </authorList>
    </citation>
    <scope>NUCLEOTIDE SEQUENCE [LARGE SCALE GENOMIC DNA]</scope>
    <source>
        <strain evidence="6">ZS-35-S2</strain>
    </source>
</reference>
<gene>
    <name evidence="5" type="ORF">ACFSKQ_15610</name>
</gene>
<keyword evidence="2" id="KW-0808">Transferase</keyword>
<dbReference type="GO" id="GO:0032259">
    <property type="term" value="P:methylation"/>
    <property type="evidence" value="ECO:0007669"/>
    <property type="project" value="UniProtKB-KW"/>
</dbReference>
<proteinExistence type="predicted"/>
<dbReference type="Pfam" id="PF00398">
    <property type="entry name" value="RrnaAD"/>
    <property type="match status" value="1"/>
</dbReference>
<evidence type="ECO:0000256" key="4">
    <source>
        <dbReference type="ARBA" id="ARBA00022884"/>
    </source>
</evidence>
<evidence type="ECO:0000313" key="6">
    <source>
        <dbReference type="Proteomes" id="UP001597371"/>
    </source>
</evidence>
<accession>A0ABW5CRD7</accession>
<comment type="caution">
    <text evidence="5">The sequence shown here is derived from an EMBL/GenBank/DDBJ whole genome shotgun (WGS) entry which is preliminary data.</text>
</comment>
<dbReference type="Proteomes" id="UP001597371">
    <property type="component" value="Unassembled WGS sequence"/>
</dbReference>
<dbReference type="SUPFAM" id="SSF53335">
    <property type="entry name" value="S-adenosyl-L-methionine-dependent methyltransferases"/>
    <property type="match status" value="1"/>
</dbReference>
<evidence type="ECO:0000256" key="1">
    <source>
        <dbReference type="ARBA" id="ARBA00022603"/>
    </source>
</evidence>
<dbReference type="GO" id="GO:0008168">
    <property type="term" value="F:methyltransferase activity"/>
    <property type="evidence" value="ECO:0007669"/>
    <property type="project" value="UniProtKB-KW"/>
</dbReference>
<dbReference type="CDD" id="cd02440">
    <property type="entry name" value="AdoMet_MTases"/>
    <property type="match status" value="1"/>
</dbReference>
<keyword evidence="1 5" id="KW-0489">Methyltransferase</keyword>
<dbReference type="EMBL" id="JBHUIJ010000022">
    <property type="protein sequence ID" value="MFD2238881.1"/>
    <property type="molecule type" value="Genomic_DNA"/>
</dbReference>
<dbReference type="InterPro" id="IPR029063">
    <property type="entry name" value="SAM-dependent_MTases_sf"/>
</dbReference>
<evidence type="ECO:0000256" key="3">
    <source>
        <dbReference type="ARBA" id="ARBA00022691"/>
    </source>
</evidence>
<name>A0ABW5CRD7_9HYPH</name>
<keyword evidence="3" id="KW-0949">S-adenosyl-L-methionine</keyword>
<organism evidence="5 6">
    <name type="scientific">Aureimonas populi</name>
    <dbReference type="NCBI Taxonomy" id="1701758"/>
    <lineage>
        <taxon>Bacteria</taxon>
        <taxon>Pseudomonadati</taxon>
        <taxon>Pseudomonadota</taxon>
        <taxon>Alphaproteobacteria</taxon>
        <taxon>Hyphomicrobiales</taxon>
        <taxon>Aurantimonadaceae</taxon>
        <taxon>Aureimonas</taxon>
    </lineage>
</organism>
<evidence type="ECO:0000313" key="5">
    <source>
        <dbReference type="EMBL" id="MFD2238881.1"/>
    </source>
</evidence>
<dbReference type="Gene3D" id="3.40.50.150">
    <property type="entry name" value="Vaccinia Virus protein VP39"/>
    <property type="match status" value="1"/>
</dbReference>
<keyword evidence="6" id="KW-1185">Reference proteome</keyword>
<sequence>MTLPPARDKCNSPRRGIREEAHFILGWLRRPLRTGAVLPSSRALAQTMAAEVPLATLDEASVVVELGPGTGVVTQALIEAGVPEEKLVLVEYSPEFCKRLRLRFPRARIVEGDAYRPGPAFEKALAGRRTVATVSSLPLMTRPDTEREAALSHHLGRMAPGAPLVQFTYALTLPVAPARIAAKVETTRWVKRNLPPARVLVYRRSTE</sequence>
<evidence type="ECO:0000256" key="2">
    <source>
        <dbReference type="ARBA" id="ARBA00022679"/>
    </source>
</evidence>
<dbReference type="InterPro" id="IPR001737">
    <property type="entry name" value="KsgA/Erm"/>
</dbReference>
<dbReference type="RefSeq" id="WP_209737333.1">
    <property type="nucleotide sequence ID" value="NZ_CP072611.1"/>
</dbReference>
<protein>
    <submittedName>
        <fullName evidence="5">Class I SAM-dependent methyltransferase</fullName>
    </submittedName>
</protein>
<keyword evidence="4" id="KW-0694">RNA-binding</keyword>